<reference evidence="5 6" key="1">
    <citation type="submission" date="2019-01" db="EMBL/GenBank/DDBJ databases">
        <title>Ktedonosporobacter rubrisoli SCAWS-G2.</title>
        <authorList>
            <person name="Huang Y."/>
            <person name="Yan B."/>
        </authorList>
    </citation>
    <scope>NUCLEOTIDE SEQUENCE [LARGE SCALE GENOMIC DNA]</scope>
    <source>
        <strain evidence="5 6">SCAWS-G2</strain>
    </source>
</reference>
<feature type="domain" description="Solute-binding protein family 5" evidence="4">
    <location>
        <begin position="92"/>
        <end position="451"/>
    </location>
</feature>
<evidence type="ECO:0000313" key="5">
    <source>
        <dbReference type="EMBL" id="QBD78887.1"/>
    </source>
</evidence>
<dbReference type="Proteomes" id="UP000290365">
    <property type="component" value="Chromosome"/>
</dbReference>
<evidence type="ECO:0000313" key="6">
    <source>
        <dbReference type="Proteomes" id="UP000290365"/>
    </source>
</evidence>
<organism evidence="5 6">
    <name type="scientific">Ktedonosporobacter rubrisoli</name>
    <dbReference type="NCBI Taxonomy" id="2509675"/>
    <lineage>
        <taxon>Bacteria</taxon>
        <taxon>Bacillati</taxon>
        <taxon>Chloroflexota</taxon>
        <taxon>Ktedonobacteria</taxon>
        <taxon>Ktedonobacterales</taxon>
        <taxon>Ktedonosporobacteraceae</taxon>
        <taxon>Ktedonosporobacter</taxon>
    </lineage>
</organism>
<dbReference type="PANTHER" id="PTHR30290">
    <property type="entry name" value="PERIPLASMIC BINDING COMPONENT OF ABC TRANSPORTER"/>
    <property type="match status" value="1"/>
</dbReference>
<dbReference type="PROSITE" id="PS51257">
    <property type="entry name" value="PROKAR_LIPOPROTEIN"/>
    <property type="match status" value="1"/>
</dbReference>
<evidence type="ECO:0000256" key="2">
    <source>
        <dbReference type="ARBA" id="ARBA00022448"/>
    </source>
</evidence>
<dbReference type="AlphaFoldDB" id="A0A4P6JTI6"/>
<dbReference type="SUPFAM" id="SSF53850">
    <property type="entry name" value="Periplasmic binding protein-like II"/>
    <property type="match status" value="1"/>
</dbReference>
<dbReference type="GO" id="GO:0015833">
    <property type="term" value="P:peptide transport"/>
    <property type="evidence" value="ECO:0007669"/>
    <property type="project" value="TreeGrafter"/>
</dbReference>
<keyword evidence="2" id="KW-0813">Transport</keyword>
<dbReference type="Gene3D" id="3.10.105.10">
    <property type="entry name" value="Dipeptide-binding Protein, Domain 3"/>
    <property type="match status" value="1"/>
</dbReference>
<sequence length="529" mass="57593">MRDHFEQLSWKFSPRYLCVAVVLILFVFLAACGGGSPGPSSSSSGSKVGGDISVGLNADVVTLDPVKSTALVDRQVMLNLYDTLVKLNAQNQIVPDLASSWTYKSPTQLVFTLRTDVKFQDGTPFNAEAVVFNINRILSDAASPRHSEISDVKSVQAVDASHVQFDLKAPFSPLLATLTDRAGMMLSPAAVKKLGAKLAIAPTSAGSGPFMFSEWVKSDHLTVKRNPDYWQKDSQGNKLPYLQSVRFRPITNGNVEFSNLQTGTINVADTVDPNYVASAKSNPSLVYKQQPGLSFYGIMLNTKVAPLNNEHVRRAIEWATNREEIVTSALKNVGVVANGPFSSASWAYDKDFAPYTHNTDKAKAELTQAGISGTVSFSLLIPGNSPLNSQIAQFFAAQLAKVGITATIKQETFAALLSDTQSHNFQAALLGWSGRPDPDGNIYAWFHTGGGFNDMQYSNSQVDTLLEDARAVSDQTKRTEDYTKAQQLIMQDAPYVFLYHGVNIQATTTNIQNFTLLPTGTLDFSQVHI</sequence>
<dbReference type="Pfam" id="PF00496">
    <property type="entry name" value="SBP_bac_5"/>
    <property type="match status" value="1"/>
</dbReference>
<dbReference type="PIRSF" id="PIRSF002741">
    <property type="entry name" value="MppA"/>
    <property type="match status" value="1"/>
</dbReference>
<dbReference type="PANTHER" id="PTHR30290:SF9">
    <property type="entry name" value="OLIGOPEPTIDE-BINDING PROTEIN APPA"/>
    <property type="match status" value="1"/>
</dbReference>
<dbReference type="EMBL" id="CP035758">
    <property type="protein sequence ID" value="QBD78887.1"/>
    <property type="molecule type" value="Genomic_DNA"/>
</dbReference>
<evidence type="ECO:0000256" key="3">
    <source>
        <dbReference type="ARBA" id="ARBA00022729"/>
    </source>
</evidence>
<gene>
    <name evidence="5" type="ORF">EPA93_24055</name>
</gene>
<protein>
    <submittedName>
        <fullName evidence="5">ABC transporter substrate-binding protein</fullName>
    </submittedName>
</protein>
<dbReference type="Gene3D" id="3.90.76.10">
    <property type="entry name" value="Dipeptide-binding Protein, Domain 1"/>
    <property type="match status" value="1"/>
</dbReference>
<keyword evidence="6" id="KW-1185">Reference proteome</keyword>
<accession>A0A4P6JTI6</accession>
<dbReference type="GO" id="GO:0043190">
    <property type="term" value="C:ATP-binding cassette (ABC) transporter complex"/>
    <property type="evidence" value="ECO:0007669"/>
    <property type="project" value="InterPro"/>
</dbReference>
<dbReference type="OrthoDB" id="239741at2"/>
<proteinExistence type="inferred from homology"/>
<evidence type="ECO:0000259" key="4">
    <source>
        <dbReference type="Pfam" id="PF00496"/>
    </source>
</evidence>
<dbReference type="Gene3D" id="3.40.190.10">
    <property type="entry name" value="Periplasmic binding protein-like II"/>
    <property type="match status" value="1"/>
</dbReference>
<dbReference type="GO" id="GO:1904680">
    <property type="term" value="F:peptide transmembrane transporter activity"/>
    <property type="evidence" value="ECO:0007669"/>
    <property type="project" value="TreeGrafter"/>
</dbReference>
<name>A0A4P6JTI6_KTERU</name>
<dbReference type="RefSeq" id="WP_129889940.1">
    <property type="nucleotide sequence ID" value="NZ_CP035758.1"/>
</dbReference>
<keyword evidence="3" id="KW-0732">Signal</keyword>
<evidence type="ECO:0000256" key="1">
    <source>
        <dbReference type="ARBA" id="ARBA00005695"/>
    </source>
</evidence>
<dbReference type="KEGG" id="kbs:EPA93_24055"/>
<dbReference type="InterPro" id="IPR000914">
    <property type="entry name" value="SBP_5_dom"/>
</dbReference>
<dbReference type="InterPro" id="IPR030678">
    <property type="entry name" value="Peptide/Ni-bd"/>
</dbReference>
<comment type="similarity">
    <text evidence="1">Belongs to the bacterial solute-binding protein 5 family.</text>
</comment>
<dbReference type="GO" id="GO:0042597">
    <property type="term" value="C:periplasmic space"/>
    <property type="evidence" value="ECO:0007669"/>
    <property type="project" value="UniProtKB-ARBA"/>
</dbReference>
<dbReference type="InterPro" id="IPR039424">
    <property type="entry name" value="SBP_5"/>
</dbReference>